<dbReference type="Proteomes" id="UP000472272">
    <property type="component" value="Chromosome 14"/>
</dbReference>
<dbReference type="AlphaFoldDB" id="A0A670KCT7"/>
<keyword evidence="2" id="KW-1133">Transmembrane helix</keyword>
<evidence type="ECO:0000313" key="6">
    <source>
        <dbReference type="Proteomes" id="UP000472272"/>
    </source>
</evidence>
<dbReference type="Ensembl" id="ENSPMRT00000037380.1">
    <property type="protein sequence ID" value="ENSPMRP00000035253.1"/>
    <property type="gene ID" value="ENSPMRG00000022817.1"/>
</dbReference>
<dbReference type="InterPro" id="IPR007110">
    <property type="entry name" value="Ig-like_dom"/>
</dbReference>
<evidence type="ECO:0000259" key="4">
    <source>
        <dbReference type="PROSITE" id="PS50835"/>
    </source>
</evidence>
<feature type="compositionally biased region" description="Basic and acidic residues" evidence="1">
    <location>
        <begin position="211"/>
        <end position="223"/>
    </location>
</feature>
<dbReference type="KEGG" id="pmua:114584215"/>
<sequence length="230" mass="25399">MATFKQWVLILVLQFTWVTYYAGANFCKVTVSQPPLMEGYPASKYIAIPCTFSAQGCPTSTPTILWFRYLAHTHEALCTPNCINSTKFKVSHLTSKNQTQLGINEINEEDSAIYFCGVAISSSNSSTSKQTGSGTVLVIRESGTYSRGVEYSMLAISVVLFLYLVALLAVSKLFTKPKRKKTERPVNVCVSVCNPVHKVANAFSKGESLYEQEKELPTQRREVSASLGEP</sequence>
<evidence type="ECO:0000256" key="2">
    <source>
        <dbReference type="SAM" id="Phobius"/>
    </source>
</evidence>
<feature type="transmembrane region" description="Helical" evidence="2">
    <location>
        <begin position="151"/>
        <end position="174"/>
    </location>
</feature>
<keyword evidence="2" id="KW-0472">Membrane</keyword>
<feature type="chain" id="PRO_5025646039" evidence="3">
    <location>
        <begin position="24"/>
        <end position="230"/>
    </location>
</feature>
<dbReference type="OrthoDB" id="9905432at2759"/>
<gene>
    <name evidence="5" type="primary">IGSF6</name>
</gene>
<dbReference type="GeneTree" id="ENSGT00390000014131"/>
<reference evidence="5" key="2">
    <citation type="submission" date="2025-08" db="UniProtKB">
        <authorList>
            <consortium name="Ensembl"/>
        </authorList>
    </citation>
    <scope>IDENTIFICATION</scope>
</reference>
<dbReference type="GeneID" id="114584215"/>
<protein>
    <submittedName>
        <fullName evidence="5">Immunoglobulin superfamily member 6</fullName>
    </submittedName>
</protein>
<dbReference type="InterPro" id="IPR013783">
    <property type="entry name" value="Ig-like_fold"/>
</dbReference>
<dbReference type="Gene3D" id="2.60.40.10">
    <property type="entry name" value="Immunoglobulins"/>
    <property type="match status" value="1"/>
</dbReference>
<name>A0A670KCT7_PODMU</name>
<dbReference type="PROSITE" id="PS50835">
    <property type="entry name" value="IG_LIKE"/>
    <property type="match status" value="1"/>
</dbReference>
<evidence type="ECO:0000256" key="3">
    <source>
        <dbReference type="SAM" id="SignalP"/>
    </source>
</evidence>
<feature type="signal peptide" evidence="3">
    <location>
        <begin position="1"/>
        <end position="23"/>
    </location>
</feature>
<keyword evidence="6" id="KW-1185">Reference proteome</keyword>
<dbReference type="PANTHER" id="PTHR15297">
    <property type="entry name" value="IMMUNOGLOBULIN SUPERFAMILY MEMBER 6"/>
    <property type="match status" value="1"/>
</dbReference>
<proteinExistence type="predicted"/>
<evidence type="ECO:0000313" key="5">
    <source>
        <dbReference type="Ensembl" id="ENSPMRP00000035253.1"/>
    </source>
</evidence>
<reference evidence="5" key="3">
    <citation type="submission" date="2025-09" db="UniProtKB">
        <authorList>
            <consortium name="Ensembl"/>
        </authorList>
    </citation>
    <scope>IDENTIFICATION</scope>
</reference>
<dbReference type="InterPro" id="IPR039089">
    <property type="entry name" value="IGSF6"/>
</dbReference>
<accession>A0A670KCT7</accession>
<keyword evidence="2" id="KW-0812">Transmembrane</keyword>
<organism evidence="5 6">
    <name type="scientific">Podarcis muralis</name>
    <name type="common">Wall lizard</name>
    <name type="synonym">Lacerta muralis</name>
    <dbReference type="NCBI Taxonomy" id="64176"/>
    <lineage>
        <taxon>Eukaryota</taxon>
        <taxon>Metazoa</taxon>
        <taxon>Chordata</taxon>
        <taxon>Craniata</taxon>
        <taxon>Vertebrata</taxon>
        <taxon>Euteleostomi</taxon>
        <taxon>Lepidosauria</taxon>
        <taxon>Squamata</taxon>
        <taxon>Bifurcata</taxon>
        <taxon>Unidentata</taxon>
        <taxon>Episquamata</taxon>
        <taxon>Laterata</taxon>
        <taxon>Lacertibaenia</taxon>
        <taxon>Lacertidae</taxon>
        <taxon>Podarcis</taxon>
    </lineage>
</organism>
<dbReference type="PANTHER" id="PTHR15297:SF2">
    <property type="entry name" value="IMMUNOGLOBULIN SUPERFAMILY MEMBER 6"/>
    <property type="match status" value="1"/>
</dbReference>
<dbReference type="RefSeq" id="XP_028561681.1">
    <property type="nucleotide sequence ID" value="XM_028705848.1"/>
</dbReference>
<dbReference type="SUPFAM" id="SSF48726">
    <property type="entry name" value="Immunoglobulin"/>
    <property type="match status" value="1"/>
</dbReference>
<feature type="region of interest" description="Disordered" evidence="1">
    <location>
        <begin position="210"/>
        <end position="230"/>
    </location>
</feature>
<reference evidence="5 6" key="1">
    <citation type="journal article" date="2019" name="Proc. Natl. Acad. Sci. U.S.A.">
        <title>Regulatory changes in pterin and carotenoid genes underlie balanced color polymorphisms in the wall lizard.</title>
        <authorList>
            <person name="Andrade P."/>
            <person name="Pinho C."/>
            <person name="Perez I de Lanuza G."/>
            <person name="Afonso S."/>
            <person name="Brejcha J."/>
            <person name="Rubin C.J."/>
            <person name="Wallerman O."/>
            <person name="Pereira P."/>
            <person name="Sabatino S.J."/>
            <person name="Bellati A."/>
            <person name="Pellitteri-Rosa D."/>
            <person name="Bosakova Z."/>
            <person name="Bunikis I."/>
            <person name="Carretero M.A."/>
            <person name="Feiner N."/>
            <person name="Marsik P."/>
            <person name="Pauperio F."/>
            <person name="Salvi D."/>
            <person name="Soler L."/>
            <person name="While G.M."/>
            <person name="Uller T."/>
            <person name="Font E."/>
            <person name="Andersson L."/>
            <person name="Carneiro M."/>
        </authorList>
    </citation>
    <scope>NUCLEOTIDE SEQUENCE</scope>
</reference>
<dbReference type="InterPro" id="IPR036179">
    <property type="entry name" value="Ig-like_dom_sf"/>
</dbReference>
<keyword evidence="3" id="KW-0732">Signal</keyword>
<feature type="domain" description="Ig-like" evidence="4">
    <location>
        <begin position="38"/>
        <end position="132"/>
    </location>
</feature>
<evidence type="ECO:0000256" key="1">
    <source>
        <dbReference type="SAM" id="MobiDB-lite"/>
    </source>
</evidence>
<dbReference type="CTD" id="10261"/>